<organism evidence="1 2">
    <name type="scientific">Actinopolyspora biskrensis</name>
    <dbReference type="NCBI Taxonomy" id="1470178"/>
    <lineage>
        <taxon>Bacteria</taxon>
        <taxon>Bacillati</taxon>
        <taxon>Actinomycetota</taxon>
        <taxon>Actinomycetes</taxon>
        <taxon>Actinopolysporales</taxon>
        <taxon>Actinopolysporaceae</taxon>
        <taxon>Actinopolyspora</taxon>
    </lineage>
</organism>
<keyword evidence="2" id="KW-1185">Reference proteome</keyword>
<evidence type="ECO:0000313" key="1">
    <source>
        <dbReference type="EMBL" id="NYH80637.1"/>
    </source>
</evidence>
<dbReference type="EMBL" id="JACBYW010000008">
    <property type="protein sequence ID" value="NYH80637.1"/>
    <property type="molecule type" value="Genomic_DNA"/>
</dbReference>
<sequence length="43" mass="4507">MAAGDLWSTCPVIQRAWWEARQTTASAMSSGSPTLPIGTISVA</sequence>
<reference evidence="1 2" key="1">
    <citation type="submission" date="2020-07" db="EMBL/GenBank/DDBJ databases">
        <title>Genomic Encyclopedia of Type Strains, Phase III (KMG-III): the genomes of soil and plant-associated and newly described type strains.</title>
        <authorList>
            <person name="Whitman W."/>
        </authorList>
    </citation>
    <scope>NUCLEOTIDE SEQUENCE [LARGE SCALE GENOMIC DNA]</scope>
    <source>
        <strain evidence="1 2">CECT 8576</strain>
    </source>
</reference>
<dbReference type="AlphaFoldDB" id="A0A852ZD64"/>
<accession>A0A852ZD64</accession>
<proteinExistence type="predicted"/>
<evidence type="ECO:0000313" key="2">
    <source>
        <dbReference type="Proteomes" id="UP000548304"/>
    </source>
</evidence>
<gene>
    <name evidence="1" type="ORF">FHR84_004003</name>
</gene>
<name>A0A852ZD64_9ACTN</name>
<dbReference type="Proteomes" id="UP000548304">
    <property type="component" value="Unassembled WGS sequence"/>
</dbReference>
<comment type="caution">
    <text evidence="1">The sequence shown here is derived from an EMBL/GenBank/DDBJ whole genome shotgun (WGS) entry which is preliminary data.</text>
</comment>
<protein>
    <submittedName>
        <fullName evidence="1">Uncharacterized protein</fullName>
    </submittedName>
</protein>